<comment type="caution">
    <text evidence="10">The sequence shown here is derived from an EMBL/GenBank/DDBJ whole genome shotgun (WGS) entry which is preliminary data.</text>
</comment>
<dbReference type="SUPFAM" id="SSF53335">
    <property type="entry name" value="S-adenosyl-L-methionine-dependent methyltransferases"/>
    <property type="match status" value="2"/>
</dbReference>
<evidence type="ECO:0000256" key="4">
    <source>
        <dbReference type="ARBA" id="ARBA00022679"/>
    </source>
</evidence>
<reference evidence="10 11" key="1">
    <citation type="journal article" date="2021" name="Elife">
        <title>Chloroplast acquisition without the gene transfer in kleptoplastic sea slugs, Plakobranchus ocellatus.</title>
        <authorList>
            <person name="Maeda T."/>
            <person name="Takahashi S."/>
            <person name="Yoshida T."/>
            <person name="Shimamura S."/>
            <person name="Takaki Y."/>
            <person name="Nagai Y."/>
            <person name="Toyoda A."/>
            <person name="Suzuki Y."/>
            <person name="Arimoto A."/>
            <person name="Ishii H."/>
            <person name="Satoh N."/>
            <person name="Nishiyama T."/>
            <person name="Hasebe M."/>
            <person name="Maruyama T."/>
            <person name="Minagawa J."/>
            <person name="Obokata J."/>
            <person name="Shigenobu S."/>
        </authorList>
    </citation>
    <scope>NUCLEOTIDE SEQUENCE [LARGE SCALE GENOMIC DNA]</scope>
</reference>
<protein>
    <recommendedName>
        <fullName evidence="5">phosphoethanolamine N-methyltransferase</fullName>
        <ecNumber evidence="5">2.1.1.103</ecNumber>
    </recommendedName>
</protein>
<dbReference type="PANTHER" id="PTHR44307:SF2">
    <property type="entry name" value="PHOSPHOETHANOLAMINE METHYLTRANSFERASE ISOFORM X1"/>
    <property type="match status" value="1"/>
</dbReference>
<comment type="catalytic activity">
    <reaction evidence="6">
        <text>N,N-dimethylethanolamine phosphate + S-adenosyl-L-methionine = phosphocholine + S-adenosyl-L-homocysteine + H(+)</text>
        <dbReference type="Rhea" id="RHEA:25325"/>
        <dbReference type="ChEBI" id="CHEBI:15378"/>
        <dbReference type="ChEBI" id="CHEBI:57856"/>
        <dbReference type="ChEBI" id="CHEBI:58641"/>
        <dbReference type="ChEBI" id="CHEBI:59789"/>
        <dbReference type="ChEBI" id="CHEBI:295975"/>
        <dbReference type="EC" id="2.1.1.103"/>
    </reaction>
    <physiologicalReaction direction="left-to-right" evidence="6">
        <dbReference type="Rhea" id="RHEA:25326"/>
    </physiologicalReaction>
</comment>
<keyword evidence="4" id="KW-0808">Transferase</keyword>
<dbReference type="EC" id="2.1.1.103" evidence="5"/>
<dbReference type="InterPro" id="IPR029063">
    <property type="entry name" value="SAM-dependent_MTases_sf"/>
</dbReference>
<evidence type="ECO:0000313" key="11">
    <source>
        <dbReference type="Proteomes" id="UP000762676"/>
    </source>
</evidence>
<evidence type="ECO:0000256" key="6">
    <source>
        <dbReference type="ARBA" id="ARBA00047619"/>
    </source>
</evidence>
<dbReference type="Gene3D" id="3.40.50.150">
    <property type="entry name" value="Vaccinia Virus protein VP39"/>
    <property type="match status" value="2"/>
</dbReference>
<evidence type="ECO:0000256" key="7">
    <source>
        <dbReference type="ARBA" id="ARBA00047622"/>
    </source>
</evidence>
<gene>
    <name evidence="10" type="ORF">ElyMa_003772500</name>
</gene>
<sequence length="488" mass="55809">MTEYWQEHSKDASVEEMMLDTSASELTREETPEILSYLPDYRRKTVLELGAGIGRFTAEIAKSAEKVIAVDFMESFLNKNREDNGHLGNIEFVAADVTKLEQPEESLDLIFSNWLLMYLDDDEVQSLFRKQLGWLKPGGYLFLRESCHQQSGDKMRRMNPTQYRDPEKYEAFYSSVTQPCDSDNIYGYDLVVSKSVETYVKLKNNQNQVLWLVQKVKKDKASNQGYKSFQEFLDSKQYSLRSILLYERIFGYTFVSTGGIETTKEFVQMLNLKPGQKVLDVGGGIGGGAIYMSKNFGVKVTSVDLSSNMTQIGRQRAKEAGVTSDQVQFEVADATKREYPDESFDVVYSRDTILHIADKLALFKMFYSFLRPGGKLLISDYCCSPEEHSEQFKAYVKQRGYILLSPEAYGKTLEQAGFVNVRAEDRSKQFADILKTEIAKTESSKEKFIADFDENGYNSIVNGWKEKLGRVEMGDQRWGLFYAEKPCN</sequence>
<dbReference type="Pfam" id="PF13649">
    <property type="entry name" value="Methyltransf_25"/>
    <property type="match status" value="1"/>
</dbReference>
<organism evidence="10 11">
    <name type="scientific">Elysia marginata</name>
    <dbReference type="NCBI Taxonomy" id="1093978"/>
    <lineage>
        <taxon>Eukaryota</taxon>
        <taxon>Metazoa</taxon>
        <taxon>Spiralia</taxon>
        <taxon>Lophotrochozoa</taxon>
        <taxon>Mollusca</taxon>
        <taxon>Gastropoda</taxon>
        <taxon>Heterobranchia</taxon>
        <taxon>Euthyneura</taxon>
        <taxon>Panpulmonata</taxon>
        <taxon>Sacoglossa</taxon>
        <taxon>Placobranchoidea</taxon>
        <taxon>Plakobranchidae</taxon>
        <taxon>Elysia</taxon>
    </lineage>
</organism>
<dbReference type="Pfam" id="PF13489">
    <property type="entry name" value="Methyltransf_23"/>
    <property type="match status" value="1"/>
</dbReference>
<dbReference type="CDD" id="cd02440">
    <property type="entry name" value="AdoMet_MTases"/>
    <property type="match status" value="2"/>
</dbReference>
<evidence type="ECO:0000259" key="9">
    <source>
        <dbReference type="Pfam" id="PF13649"/>
    </source>
</evidence>
<keyword evidence="3" id="KW-0489">Methyltransferase</keyword>
<evidence type="ECO:0000256" key="3">
    <source>
        <dbReference type="ARBA" id="ARBA00022603"/>
    </source>
</evidence>
<evidence type="ECO:0000256" key="8">
    <source>
        <dbReference type="ARBA" id="ARBA00047841"/>
    </source>
</evidence>
<proteinExistence type="predicted"/>
<comment type="pathway">
    <text evidence="2">Lipid metabolism.</text>
</comment>
<accession>A0AAV4F994</accession>
<comment type="catalytic activity">
    <reaction evidence="8">
        <text>N-methylethanolamine phosphate + S-adenosyl-L-methionine = N,N-dimethylethanolamine phosphate + S-adenosyl-L-homocysteine + H(+)</text>
        <dbReference type="Rhea" id="RHEA:25321"/>
        <dbReference type="ChEBI" id="CHEBI:15378"/>
        <dbReference type="ChEBI" id="CHEBI:57781"/>
        <dbReference type="ChEBI" id="CHEBI:57856"/>
        <dbReference type="ChEBI" id="CHEBI:58641"/>
        <dbReference type="ChEBI" id="CHEBI:59789"/>
        <dbReference type="EC" id="2.1.1.103"/>
    </reaction>
    <physiologicalReaction direction="left-to-right" evidence="8">
        <dbReference type="Rhea" id="RHEA:25322"/>
    </physiologicalReaction>
</comment>
<dbReference type="GO" id="GO:0000234">
    <property type="term" value="F:phosphoethanolamine N-methyltransferase activity"/>
    <property type="evidence" value="ECO:0007669"/>
    <property type="project" value="UniProtKB-EC"/>
</dbReference>
<comment type="pathway">
    <text evidence="1">Phospholipid metabolism; phosphatidylcholine biosynthesis.</text>
</comment>
<dbReference type="EMBL" id="BMAT01007723">
    <property type="protein sequence ID" value="GFR69938.1"/>
    <property type="molecule type" value="Genomic_DNA"/>
</dbReference>
<dbReference type="Proteomes" id="UP000762676">
    <property type="component" value="Unassembled WGS sequence"/>
</dbReference>
<name>A0AAV4F994_9GAST</name>
<feature type="domain" description="Methyltransferase" evidence="9">
    <location>
        <begin position="46"/>
        <end position="139"/>
    </location>
</feature>
<evidence type="ECO:0000256" key="2">
    <source>
        <dbReference type="ARBA" id="ARBA00005189"/>
    </source>
</evidence>
<evidence type="ECO:0000256" key="5">
    <source>
        <dbReference type="ARBA" id="ARBA00035674"/>
    </source>
</evidence>
<dbReference type="InterPro" id="IPR041698">
    <property type="entry name" value="Methyltransf_25"/>
</dbReference>
<dbReference type="AlphaFoldDB" id="A0AAV4F994"/>
<evidence type="ECO:0000313" key="10">
    <source>
        <dbReference type="EMBL" id="GFR69938.1"/>
    </source>
</evidence>
<evidence type="ECO:0000256" key="1">
    <source>
        <dbReference type="ARBA" id="ARBA00004969"/>
    </source>
</evidence>
<keyword evidence="11" id="KW-1185">Reference proteome</keyword>
<comment type="catalytic activity">
    <reaction evidence="7">
        <text>phosphoethanolamine + S-adenosyl-L-methionine = N-methylethanolamine phosphate + S-adenosyl-L-homocysteine + H(+)</text>
        <dbReference type="Rhea" id="RHEA:20365"/>
        <dbReference type="ChEBI" id="CHEBI:15378"/>
        <dbReference type="ChEBI" id="CHEBI:57781"/>
        <dbReference type="ChEBI" id="CHEBI:57856"/>
        <dbReference type="ChEBI" id="CHEBI:58190"/>
        <dbReference type="ChEBI" id="CHEBI:59789"/>
        <dbReference type="EC" id="2.1.1.103"/>
    </reaction>
    <physiologicalReaction direction="left-to-right" evidence="7">
        <dbReference type="Rhea" id="RHEA:20366"/>
    </physiologicalReaction>
</comment>
<dbReference type="GO" id="GO:0032259">
    <property type="term" value="P:methylation"/>
    <property type="evidence" value="ECO:0007669"/>
    <property type="project" value="UniProtKB-KW"/>
</dbReference>
<dbReference type="PANTHER" id="PTHR44307">
    <property type="entry name" value="PHOSPHOETHANOLAMINE METHYLTRANSFERASE"/>
    <property type="match status" value="1"/>
</dbReference>